<gene>
    <name evidence="1" type="ORF">SAMN04487968_106230</name>
</gene>
<dbReference type="OrthoDB" id="9819899at2"/>
<dbReference type="AlphaFoldDB" id="A0A1I1JHP4"/>
<name>A0A1I1JHP4_9ACTN</name>
<dbReference type="Proteomes" id="UP000198832">
    <property type="component" value="Unassembled WGS sequence"/>
</dbReference>
<protein>
    <submittedName>
        <fullName evidence="1">Uncharacterized protein</fullName>
    </submittedName>
</protein>
<reference evidence="1 2" key="1">
    <citation type="submission" date="2016-10" db="EMBL/GenBank/DDBJ databases">
        <authorList>
            <person name="de Groot N.N."/>
        </authorList>
    </citation>
    <scope>NUCLEOTIDE SEQUENCE [LARGE SCALE GENOMIC DNA]</scope>
    <source>
        <strain evidence="1 2">CGMCC 1.7056</strain>
    </source>
</reference>
<organism evidence="1 2">
    <name type="scientific">Nocardioides terrae</name>
    <dbReference type="NCBI Taxonomy" id="574651"/>
    <lineage>
        <taxon>Bacteria</taxon>
        <taxon>Bacillati</taxon>
        <taxon>Actinomycetota</taxon>
        <taxon>Actinomycetes</taxon>
        <taxon>Propionibacteriales</taxon>
        <taxon>Nocardioidaceae</taxon>
        <taxon>Nocardioides</taxon>
    </lineage>
</organism>
<evidence type="ECO:0000313" key="1">
    <source>
        <dbReference type="EMBL" id="SFC44970.1"/>
    </source>
</evidence>
<accession>A0A1I1JHP4</accession>
<keyword evidence="2" id="KW-1185">Reference proteome</keyword>
<evidence type="ECO:0000313" key="2">
    <source>
        <dbReference type="Proteomes" id="UP000198832"/>
    </source>
</evidence>
<dbReference type="EMBL" id="FOLB01000006">
    <property type="protein sequence ID" value="SFC44970.1"/>
    <property type="molecule type" value="Genomic_DNA"/>
</dbReference>
<proteinExistence type="predicted"/>
<sequence length="140" mass="14632">MAGLTADAAVVDALHHALDADPTAGSRPGQLRAELTARLGELAPSHRPQIHQVVAAAEDNLPATLTRVAPLTSQSLLRLSEELATGRGWTRATAERTIAIWATALGFGDLVASSWPREPLAVTVLPGDPPATPPSTEPLR</sequence>
<dbReference type="RefSeq" id="WP_139230078.1">
    <property type="nucleotide sequence ID" value="NZ_FOLB01000006.1"/>
</dbReference>